<gene>
    <name evidence="2" type="ORF">EV653_3001</name>
</gene>
<evidence type="ECO:0000313" key="2">
    <source>
        <dbReference type="EMBL" id="TDW77825.1"/>
    </source>
</evidence>
<dbReference type="Proteomes" id="UP000295146">
    <property type="component" value="Unassembled WGS sequence"/>
</dbReference>
<name>A0A4R8CP15_9ACTN</name>
<dbReference type="Pfam" id="PF11706">
    <property type="entry name" value="zf-CGNR"/>
    <property type="match status" value="1"/>
</dbReference>
<organism evidence="2 3">
    <name type="scientific">Kribbella pratensis</name>
    <dbReference type="NCBI Taxonomy" id="2512112"/>
    <lineage>
        <taxon>Bacteria</taxon>
        <taxon>Bacillati</taxon>
        <taxon>Actinomycetota</taxon>
        <taxon>Actinomycetes</taxon>
        <taxon>Propionibacteriales</taxon>
        <taxon>Kribbellaceae</taxon>
        <taxon>Kribbella</taxon>
    </lineage>
</organism>
<dbReference type="PANTHER" id="PTHR35525:SF3">
    <property type="entry name" value="BLL6575 PROTEIN"/>
    <property type="match status" value="1"/>
</dbReference>
<proteinExistence type="predicted"/>
<keyword evidence="3" id="KW-1185">Reference proteome</keyword>
<dbReference type="InterPro" id="IPR023286">
    <property type="entry name" value="ABATE_dom_sf"/>
</dbReference>
<dbReference type="AlphaFoldDB" id="A0A4R8CP15"/>
<accession>A0A4R8CP15</accession>
<dbReference type="InterPro" id="IPR021005">
    <property type="entry name" value="Znf_CGNR"/>
</dbReference>
<sequence length="183" mass="20120">MEYRPELIGGHLGLDLVNTVAWRLDPARTVDRFAELPKVQLWLLAAGVSPDEAVTTQLRDDLVAARDVAYDVLAPLAVGGQPTRAAIDALHELVTGVVRSASVELDPFGWRADDPAGAVRLAVWRLFEDEDLGRLRQCGDGGCGWLFLDRSKNGSRRWCSSADCGNRARARRHYERARGGRTA</sequence>
<dbReference type="InterPro" id="IPR010852">
    <property type="entry name" value="ABATE"/>
</dbReference>
<protein>
    <submittedName>
        <fullName evidence="2">RNA-binding Zn ribbon-like protein</fullName>
    </submittedName>
</protein>
<dbReference type="EMBL" id="SODP01000001">
    <property type="protein sequence ID" value="TDW77825.1"/>
    <property type="molecule type" value="Genomic_DNA"/>
</dbReference>
<dbReference type="RefSeq" id="WP_134103033.1">
    <property type="nucleotide sequence ID" value="NZ_SODP01000001.1"/>
</dbReference>
<comment type="caution">
    <text evidence="2">The sequence shown here is derived from an EMBL/GenBank/DDBJ whole genome shotgun (WGS) entry which is preliminary data.</text>
</comment>
<evidence type="ECO:0000259" key="1">
    <source>
        <dbReference type="Pfam" id="PF11706"/>
    </source>
</evidence>
<evidence type="ECO:0000313" key="3">
    <source>
        <dbReference type="Proteomes" id="UP000295146"/>
    </source>
</evidence>
<dbReference type="Gene3D" id="1.10.3300.10">
    <property type="entry name" value="Jann2411-like domain"/>
    <property type="match status" value="1"/>
</dbReference>
<dbReference type="OrthoDB" id="123307at2"/>
<dbReference type="Pfam" id="PF07336">
    <property type="entry name" value="ABATE"/>
    <property type="match status" value="1"/>
</dbReference>
<reference evidence="2 3" key="1">
    <citation type="submission" date="2019-03" db="EMBL/GenBank/DDBJ databases">
        <title>Genomic Encyclopedia of Type Strains, Phase III (KMG-III): the genomes of soil and plant-associated and newly described type strains.</title>
        <authorList>
            <person name="Whitman W."/>
        </authorList>
    </citation>
    <scope>NUCLEOTIDE SEQUENCE [LARGE SCALE GENOMIC DNA]</scope>
    <source>
        <strain evidence="2 3">VKM Ac-2573</strain>
    </source>
</reference>
<dbReference type="SUPFAM" id="SSF160904">
    <property type="entry name" value="Jann2411-like"/>
    <property type="match status" value="1"/>
</dbReference>
<dbReference type="PANTHER" id="PTHR35525">
    <property type="entry name" value="BLL6575 PROTEIN"/>
    <property type="match status" value="1"/>
</dbReference>
<feature type="domain" description="Zinc finger CGNR" evidence="1">
    <location>
        <begin position="134"/>
        <end position="176"/>
    </location>
</feature>